<dbReference type="RefSeq" id="WP_284487373.1">
    <property type="nucleotide sequence ID" value="NZ_JASNJE010000038.1"/>
</dbReference>
<evidence type="ECO:0000313" key="2">
    <source>
        <dbReference type="Proteomes" id="UP001227126"/>
    </source>
</evidence>
<comment type="caution">
    <text evidence="1">The sequence shown here is derived from an EMBL/GenBank/DDBJ whole genome shotgun (WGS) entry which is preliminary data.</text>
</comment>
<organism evidence="1 2">
    <name type="scientific">Sedimentitalea xiamensis</name>
    <dbReference type="NCBI Taxonomy" id="3050037"/>
    <lineage>
        <taxon>Bacteria</taxon>
        <taxon>Pseudomonadati</taxon>
        <taxon>Pseudomonadota</taxon>
        <taxon>Alphaproteobacteria</taxon>
        <taxon>Rhodobacterales</taxon>
        <taxon>Paracoccaceae</taxon>
        <taxon>Sedimentitalea</taxon>
    </lineage>
</organism>
<proteinExistence type="predicted"/>
<keyword evidence="2" id="KW-1185">Reference proteome</keyword>
<evidence type="ECO:0000313" key="1">
    <source>
        <dbReference type="EMBL" id="MDK3075446.1"/>
    </source>
</evidence>
<reference evidence="1 2" key="1">
    <citation type="submission" date="2023-05" db="EMBL/GenBank/DDBJ databases">
        <title>Sedimentitalea sp. nov. JM2-8.</title>
        <authorList>
            <person name="Huang J."/>
        </authorList>
    </citation>
    <scope>NUCLEOTIDE SEQUENCE [LARGE SCALE GENOMIC DNA]</scope>
    <source>
        <strain evidence="1 2">JM2-8</strain>
    </source>
</reference>
<accession>A0ABT7FJX6</accession>
<name>A0ABT7FJX6_9RHOB</name>
<dbReference type="Proteomes" id="UP001227126">
    <property type="component" value="Unassembled WGS sequence"/>
</dbReference>
<gene>
    <name evidence="1" type="ORF">QO034_20430</name>
</gene>
<protein>
    <submittedName>
        <fullName evidence="1">Uncharacterized protein</fullName>
    </submittedName>
</protein>
<sequence length="87" mass="9990">MKKQDHPSQRQIDLLEIEGQVHCLANNVLTALRLAWHQAMEAPRNERPHNEACVFDNLEYLTSKAIEDMQELMAQLGTAHEIKREAA</sequence>
<dbReference type="EMBL" id="JASNJE010000038">
    <property type="protein sequence ID" value="MDK3075446.1"/>
    <property type="molecule type" value="Genomic_DNA"/>
</dbReference>